<dbReference type="EMBL" id="ANKQ01000002">
    <property type="protein sequence ID" value="ELP55039.1"/>
    <property type="molecule type" value="Genomic_DNA"/>
</dbReference>
<dbReference type="Proteomes" id="UP000010932">
    <property type="component" value="Unassembled WGS sequence"/>
</dbReference>
<dbReference type="AlphaFoldDB" id="L7E7N7"/>
<evidence type="ECO:0000313" key="2">
    <source>
        <dbReference type="Proteomes" id="UP000010932"/>
    </source>
</evidence>
<reference evidence="1 2" key="1">
    <citation type="journal article" date="2013" name="Genome Announc.">
        <title>Whole-Genome Sequence of Microcystis aeruginosa TAIHU98, a Nontoxic Bloom-Forming Strain Isolated from Taihu Lake, China.</title>
        <authorList>
            <person name="Yang C."/>
            <person name="Zhang W."/>
            <person name="Ren M."/>
            <person name="Song L."/>
            <person name="Li T."/>
            <person name="Zhao J."/>
        </authorList>
    </citation>
    <scope>NUCLEOTIDE SEQUENCE [LARGE SCALE GENOMIC DNA]</scope>
    <source>
        <strain evidence="1 2">TAIHU98</strain>
    </source>
</reference>
<proteinExistence type="predicted"/>
<accession>L7E7N7</accession>
<sequence>MLGVAIPTANKLAMLNTVSKNLPMDTYFNDGKKKITEMRSNRP</sequence>
<name>L7E7N7_MICAE</name>
<gene>
    <name evidence="1" type="ORF">O53_3867</name>
</gene>
<organism evidence="1 2">
    <name type="scientific">Microcystis aeruginosa TAIHU98</name>
    <dbReference type="NCBI Taxonomy" id="1134457"/>
    <lineage>
        <taxon>Bacteria</taxon>
        <taxon>Bacillati</taxon>
        <taxon>Cyanobacteriota</taxon>
        <taxon>Cyanophyceae</taxon>
        <taxon>Oscillatoriophycideae</taxon>
        <taxon>Chroococcales</taxon>
        <taxon>Microcystaceae</taxon>
        <taxon>Microcystis</taxon>
    </lineage>
</organism>
<protein>
    <submittedName>
        <fullName evidence="1">Uncharacterized protein</fullName>
    </submittedName>
</protein>
<comment type="caution">
    <text evidence="1">The sequence shown here is derived from an EMBL/GenBank/DDBJ whole genome shotgun (WGS) entry which is preliminary data.</text>
</comment>
<dbReference type="PATRIC" id="fig|1134457.3.peg.3780"/>
<evidence type="ECO:0000313" key="1">
    <source>
        <dbReference type="EMBL" id="ELP55039.1"/>
    </source>
</evidence>